<reference evidence="12 13" key="1">
    <citation type="journal article" date="2019" name="Sci. Rep.">
        <title>A high-quality genome of Eragrostis curvula grass provides insights into Poaceae evolution and supports new strategies to enhance forage quality.</title>
        <authorList>
            <person name="Carballo J."/>
            <person name="Santos B.A.C.M."/>
            <person name="Zappacosta D."/>
            <person name="Garbus I."/>
            <person name="Selva J.P."/>
            <person name="Gallo C.A."/>
            <person name="Diaz A."/>
            <person name="Albertini E."/>
            <person name="Caccamo M."/>
            <person name="Echenique V."/>
        </authorList>
    </citation>
    <scope>NUCLEOTIDE SEQUENCE [LARGE SCALE GENOMIC DNA]</scope>
    <source>
        <strain evidence="13">cv. Victoria</strain>
        <tissue evidence="12">Leaf</tissue>
    </source>
</reference>
<evidence type="ECO:0000256" key="5">
    <source>
        <dbReference type="ARBA" id="ARBA00022723"/>
    </source>
</evidence>
<evidence type="ECO:0000313" key="13">
    <source>
        <dbReference type="Proteomes" id="UP000324897"/>
    </source>
</evidence>
<dbReference type="Proteomes" id="UP000324897">
    <property type="component" value="Chromosome 2"/>
</dbReference>
<dbReference type="Gramene" id="TVU25484">
    <property type="protein sequence ID" value="TVU25484"/>
    <property type="gene ID" value="EJB05_27982"/>
</dbReference>
<keyword evidence="13" id="KW-1185">Reference proteome</keyword>
<dbReference type="FunFam" id="3.30.365.10:FF:000002">
    <property type="entry name" value="Xanthine dehydrogenase oxidase"/>
    <property type="match status" value="1"/>
</dbReference>
<comment type="cofactor">
    <cofactor evidence="1">
        <name>Mo-molybdopterin</name>
        <dbReference type="ChEBI" id="CHEBI:71302"/>
    </cofactor>
</comment>
<keyword evidence="7" id="KW-0408">Iron</keyword>
<dbReference type="InterPro" id="IPR016208">
    <property type="entry name" value="Ald_Oxase/xanthine_DH-like"/>
</dbReference>
<evidence type="ECO:0000256" key="10">
    <source>
        <dbReference type="SAM" id="MobiDB-lite"/>
    </source>
</evidence>
<dbReference type="Gene3D" id="3.30.365.10">
    <property type="entry name" value="Aldehyde oxidase/xanthine dehydrogenase, molybdopterin binding domain"/>
    <property type="match status" value="2"/>
</dbReference>
<comment type="similarity">
    <text evidence="3">Belongs to the xanthine dehydrogenase family.</text>
</comment>
<dbReference type="PANTHER" id="PTHR45444:SF3">
    <property type="entry name" value="XANTHINE DEHYDROGENASE"/>
    <property type="match status" value="1"/>
</dbReference>
<comment type="cofactor">
    <cofactor evidence="9">
        <name>[2Fe-2S] cluster</name>
        <dbReference type="ChEBI" id="CHEBI:190135"/>
    </cofactor>
</comment>
<dbReference type="OrthoDB" id="8300278at2759"/>
<dbReference type="Pfam" id="PF20256">
    <property type="entry name" value="MoCoBD_2"/>
    <property type="match status" value="1"/>
</dbReference>
<comment type="caution">
    <text evidence="12">The sequence shown here is derived from an EMBL/GenBank/DDBJ whole genome shotgun (WGS) entry which is preliminary data.</text>
</comment>
<feature type="region of interest" description="Disordered" evidence="10">
    <location>
        <begin position="262"/>
        <end position="289"/>
    </location>
</feature>
<feature type="non-terminal residue" evidence="12">
    <location>
        <position position="1"/>
    </location>
</feature>
<evidence type="ECO:0000313" key="12">
    <source>
        <dbReference type="EMBL" id="TVU25484.1"/>
    </source>
</evidence>
<dbReference type="AlphaFoldDB" id="A0A5J9UQ21"/>
<sequence length="302" mass="32937">MLHYGQLVQDCTISSVWDELKVSCNFEEARKVVSSFNTNNRWSKRGIAMVPTKLGISFSVKFMNQAGALVQVYSDGTVLLTHGGVEMGQGLHTKVAQVAASSFNIPLSSVFTSETSTDKVPNASATAASASSDLYGAAVLDTCQQIKARMEPIASRANHKSFAELAQACYIERVDLSAHGFHATPDVAFDWTHGKGTPYHYFTYGAAFAEVEIDTLTGDFHIRTADIVMDLGFSLNPAIDIGQQLILARYVPSRQGARRRLPWPTTVRHGGPDPGMGQRRDGGAPGLGSAARRRRRVFFLYF</sequence>
<evidence type="ECO:0000256" key="3">
    <source>
        <dbReference type="ARBA" id="ARBA00006849"/>
    </source>
</evidence>
<dbReference type="SUPFAM" id="SSF56003">
    <property type="entry name" value="Molybdenum cofactor-binding domain"/>
    <property type="match status" value="1"/>
</dbReference>
<evidence type="ECO:0000256" key="1">
    <source>
        <dbReference type="ARBA" id="ARBA00001924"/>
    </source>
</evidence>
<proteinExistence type="inferred from homology"/>
<dbReference type="GO" id="GO:0051537">
    <property type="term" value="F:2 iron, 2 sulfur cluster binding"/>
    <property type="evidence" value="ECO:0007669"/>
    <property type="project" value="UniProtKB-KW"/>
</dbReference>
<protein>
    <recommendedName>
        <fullName evidence="11">Aldehyde oxidase/xanthine dehydrogenase second molybdopterin binding domain-containing protein</fullName>
    </recommendedName>
</protein>
<comment type="cofactor">
    <cofactor evidence="2">
        <name>FAD</name>
        <dbReference type="ChEBI" id="CHEBI:57692"/>
    </cofactor>
</comment>
<keyword evidence="5" id="KW-0479">Metal-binding</keyword>
<accession>A0A5J9UQ21</accession>
<dbReference type="InterPro" id="IPR037165">
    <property type="entry name" value="AldOxase/xan_DH_Mopterin-bd_sf"/>
</dbReference>
<evidence type="ECO:0000256" key="6">
    <source>
        <dbReference type="ARBA" id="ARBA00023002"/>
    </source>
</evidence>
<keyword evidence="8" id="KW-0411">Iron-sulfur</keyword>
<organism evidence="12 13">
    <name type="scientific">Eragrostis curvula</name>
    <name type="common">weeping love grass</name>
    <dbReference type="NCBI Taxonomy" id="38414"/>
    <lineage>
        <taxon>Eukaryota</taxon>
        <taxon>Viridiplantae</taxon>
        <taxon>Streptophyta</taxon>
        <taxon>Embryophyta</taxon>
        <taxon>Tracheophyta</taxon>
        <taxon>Spermatophyta</taxon>
        <taxon>Magnoliopsida</taxon>
        <taxon>Liliopsida</taxon>
        <taxon>Poales</taxon>
        <taxon>Poaceae</taxon>
        <taxon>PACMAD clade</taxon>
        <taxon>Chloridoideae</taxon>
        <taxon>Eragrostideae</taxon>
        <taxon>Eragrostidinae</taxon>
        <taxon>Eragrostis</taxon>
    </lineage>
</organism>
<keyword evidence="4" id="KW-0001">2Fe-2S</keyword>
<dbReference type="GO" id="GO:0005506">
    <property type="term" value="F:iron ion binding"/>
    <property type="evidence" value="ECO:0007669"/>
    <property type="project" value="InterPro"/>
</dbReference>
<evidence type="ECO:0000256" key="4">
    <source>
        <dbReference type="ARBA" id="ARBA00022714"/>
    </source>
</evidence>
<dbReference type="PANTHER" id="PTHR45444">
    <property type="entry name" value="XANTHINE DEHYDROGENASE"/>
    <property type="match status" value="1"/>
</dbReference>
<evidence type="ECO:0000256" key="2">
    <source>
        <dbReference type="ARBA" id="ARBA00001974"/>
    </source>
</evidence>
<feature type="domain" description="Aldehyde oxidase/xanthine dehydrogenase second molybdopterin binding" evidence="11">
    <location>
        <begin position="20"/>
        <end position="243"/>
    </location>
</feature>
<gene>
    <name evidence="12" type="ORF">EJB05_27982</name>
</gene>
<evidence type="ECO:0000256" key="9">
    <source>
        <dbReference type="ARBA" id="ARBA00034078"/>
    </source>
</evidence>
<dbReference type="GO" id="GO:0016491">
    <property type="term" value="F:oxidoreductase activity"/>
    <property type="evidence" value="ECO:0007669"/>
    <property type="project" value="UniProtKB-KW"/>
</dbReference>
<name>A0A5J9UQ21_9POAL</name>
<dbReference type="EMBL" id="RWGY01000013">
    <property type="protein sequence ID" value="TVU25484.1"/>
    <property type="molecule type" value="Genomic_DNA"/>
</dbReference>
<evidence type="ECO:0000259" key="11">
    <source>
        <dbReference type="Pfam" id="PF20256"/>
    </source>
</evidence>
<evidence type="ECO:0000256" key="8">
    <source>
        <dbReference type="ARBA" id="ARBA00023014"/>
    </source>
</evidence>
<evidence type="ECO:0000256" key="7">
    <source>
        <dbReference type="ARBA" id="ARBA00023004"/>
    </source>
</evidence>
<keyword evidence="6" id="KW-0560">Oxidoreductase</keyword>
<dbReference type="InterPro" id="IPR046867">
    <property type="entry name" value="AldOxase/xan_DH_MoCoBD2"/>
</dbReference>